<evidence type="ECO:0000256" key="1">
    <source>
        <dbReference type="SAM" id="Phobius"/>
    </source>
</evidence>
<keyword evidence="1" id="KW-0472">Membrane</keyword>
<feature type="transmembrane region" description="Helical" evidence="1">
    <location>
        <begin position="120"/>
        <end position="138"/>
    </location>
</feature>
<dbReference type="Proteomes" id="UP001163064">
    <property type="component" value="Unassembled WGS sequence"/>
</dbReference>
<dbReference type="RefSeq" id="WP_266604422.1">
    <property type="nucleotide sequence ID" value="NZ_JAPHNL010000311.1"/>
</dbReference>
<keyword evidence="1" id="KW-1133">Transmembrane helix</keyword>
<sequence>MTAHPRPRPADTPGPTAAHRFALPAGLLAAVAAAFAYVGVVDPGEPGHYPADPLLRLTGLYCPGCGGLRGAHALVHGDLVASLHDNALAVAGYALVAVLWTVWVVRAARGRPFGLRLGRAHLWTLAAVVLAFTVVRNLPFGGFLHP</sequence>
<dbReference type="EMBL" id="JAPHNL010000311">
    <property type="protein sequence ID" value="MCX3063463.1"/>
    <property type="molecule type" value="Genomic_DNA"/>
</dbReference>
<proteinExistence type="predicted"/>
<comment type="caution">
    <text evidence="2">The sequence shown here is derived from an EMBL/GenBank/DDBJ whole genome shotgun (WGS) entry which is preliminary data.</text>
</comment>
<reference evidence="2" key="1">
    <citation type="submission" date="2022-10" db="EMBL/GenBank/DDBJ databases">
        <title>Streptomyces beihaiensis sp. nov., a chitin degrading actinobacterium, isolated from shrimp pond soil.</title>
        <authorList>
            <person name="Xie J."/>
            <person name="Shen N."/>
        </authorList>
    </citation>
    <scope>NUCLEOTIDE SEQUENCE</scope>
    <source>
        <strain evidence="2">GXMU-J5</strain>
    </source>
</reference>
<name>A0ABT3U5K7_9ACTN</name>
<keyword evidence="3" id="KW-1185">Reference proteome</keyword>
<feature type="transmembrane region" description="Helical" evidence="1">
    <location>
        <begin position="87"/>
        <end position="108"/>
    </location>
</feature>
<protein>
    <submittedName>
        <fullName evidence="2">DUF2752 domain-containing protein</fullName>
    </submittedName>
</protein>
<keyword evidence="1" id="KW-0812">Transmembrane</keyword>
<dbReference type="Pfam" id="PF10825">
    <property type="entry name" value="DUF2752"/>
    <property type="match status" value="1"/>
</dbReference>
<feature type="transmembrane region" description="Helical" evidence="1">
    <location>
        <begin position="21"/>
        <end position="40"/>
    </location>
</feature>
<evidence type="ECO:0000313" key="3">
    <source>
        <dbReference type="Proteomes" id="UP001163064"/>
    </source>
</evidence>
<gene>
    <name evidence="2" type="ORF">OFY01_27625</name>
</gene>
<accession>A0ABT3U5K7</accession>
<evidence type="ECO:0000313" key="2">
    <source>
        <dbReference type="EMBL" id="MCX3063463.1"/>
    </source>
</evidence>
<organism evidence="2 3">
    <name type="scientific">Streptomyces beihaiensis</name>
    <dbReference type="NCBI Taxonomy" id="2984495"/>
    <lineage>
        <taxon>Bacteria</taxon>
        <taxon>Bacillati</taxon>
        <taxon>Actinomycetota</taxon>
        <taxon>Actinomycetes</taxon>
        <taxon>Kitasatosporales</taxon>
        <taxon>Streptomycetaceae</taxon>
        <taxon>Streptomyces</taxon>
    </lineage>
</organism>
<dbReference type="InterPro" id="IPR021215">
    <property type="entry name" value="DUF2752"/>
</dbReference>